<reference evidence="3" key="1">
    <citation type="submission" date="2011-07" db="EMBL/GenBank/DDBJ databases">
        <title>Divergent evolution of antigenic variation in African trypanosomes.</title>
        <authorList>
            <person name="Jackson A.P."/>
            <person name="Berry A."/>
            <person name="Allison H.C."/>
            <person name="Burton P."/>
            <person name="Anderson J."/>
            <person name="Aslett M."/>
            <person name="Brown R."/>
            <person name="Corton N."/>
            <person name="Harris D."/>
            <person name="Hauser H."/>
            <person name="Gamble J."/>
            <person name="Gilderthorp R."/>
            <person name="McQuillan J."/>
            <person name="Quail M.A."/>
            <person name="Sanders M."/>
            <person name="Van Tonder A."/>
            <person name="Ginger M.L."/>
            <person name="Donelson J.E."/>
            <person name="Field M.C."/>
            <person name="Barry J.D."/>
            <person name="Berriman M."/>
            <person name="Hertz-Fowler C."/>
        </authorList>
    </citation>
    <scope>NUCLEOTIDE SEQUENCE [LARGE SCALE GENOMIC DNA]</scope>
    <source>
        <strain evidence="3">IL3000</strain>
    </source>
</reference>
<evidence type="ECO:0000313" key="2">
    <source>
        <dbReference type="EMBL" id="CCD13519.1"/>
    </source>
</evidence>
<name>F9W8I7_TRYCI</name>
<dbReference type="AlphaFoldDB" id="F9W8I7"/>
<dbReference type="VEuPathDB" id="TriTrypDB:TcIL3000_0_42650"/>
<protein>
    <submittedName>
        <fullName evidence="2">WGS project CAEQ00000000 data, annotated contig 1735</fullName>
    </submittedName>
</protein>
<comment type="caution">
    <text evidence="2">The sequence shown here is derived from an EMBL/GenBank/DDBJ whole genome shotgun (WGS) entry which is preliminary data.</text>
</comment>
<dbReference type="EMBL" id="CAEQ01001170">
    <property type="protein sequence ID" value="CCD13519.1"/>
    <property type="molecule type" value="Genomic_DNA"/>
</dbReference>
<gene>
    <name evidence="2" type="ORF">TCIL3000_0_42650</name>
</gene>
<dbReference type="Proteomes" id="UP000000702">
    <property type="component" value="Unassembled WGS sequence"/>
</dbReference>
<keyword evidence="1" id="KW-0732">Signal</keyword>
<dbReference type="Gene3D" id="3.40.50.720">
    <property type="entry name" value="NAD(P)-binding Rossmann-like Domain"/>
    <property type="match status" value="1"/>
</dbReference>
<sequence length="430" mass="46076">MRSRLLVLGSGELGAACALSLLANGVGVRSDVVLAGRDRDYVHDLQHGSRTFRLGDRRICVPSGLSACAMDDGAAVLGGDGAVDAVSVCVPATCLESDGDELPLVVKCIEPHVEVPTLLFTRGFTRCGLTPLEKLRQVLGPRQPKLLVVSGPLFAREWAAVSTPPYGVADNGSSSSGSNNGVTLSFAAAVDVDTGARCLLQQLTERLWWRECVTWVDDPLSAEVLSLVNGCVPLCSMGAGLVSNEYPGSVSALTSYMQHAVGATEKLVNDVLGRPLGTPLPACALSTIAMACTNYAAREFAFGRRLDYHFRHRDALRATFPDRSYEPLDATVAGLHTLLGRRVVSSPFYEVLMDAFLTLLRASVAGRELVRTGHYEYRDGVRDENATLLRHALAVDSAVVSGDEQRFDEARRLLQEAFEAGCDAPAMRSP</sequence>
<reference evidence="2 3" key="2">
    <citation type="journal article" date="2012" name="Proc. Natl. Acad. Sci. U.S.A.">
        <title>Antigenic diversity is generated by distinct evolutionary mechanisms in African trypanosome species.</title>
        <authorList>
            <person name="Jackson A.P."/>
            <person name="Berry A."/>
            <person name="Aslett M."/>
            <person name="Allison H.C."/>
            <person name="Burton P."/>
            <person name="Vavrova-Anderson J."/>
            <person name="Brown R."/>
            <person name="Browne H."/>
            <person name="Corton N."/>
            <person name="Hauser H."/>
            <person name="Gamble J."/>
            <person name="Gilderthorp R."/>
            <person name="Marcello L."/>
            <person name="McQuillan J."/>
            <person name="Otto T.D."/>
            <person name="Quail M.A."/>
            <person name="Sanders M.J."/>
            <person name="van Tonder A."/>
            <person name="Ginger M.L."/>
            <person name="Field M.C."/>
            <person name="Barry J.D."/>
            <person name="Hertz-Fowler C."/>
            <person name="Berriman M."/>
        </authorList>
    </citation>
    <scope>NUCLEOTIDE SEQUENCE [LARGE SCALE GENOMIC DNA]</scope>
    <source>
        <strain evidence="2 3">IL3000</strain>
    </source>
</reference>
<evidence type="ECO:0000256" key="1">
    <source>
        <dbReference type="SAM" id="SignalP"/>
    </source>
</evidence>
<feature type="chain" id="PRO_5003388833" evidence="1">
    <location>
        <begin position="19"/>
        <end position="430"/>
    </location>
</feature>
<evidence type="ECO:0000313" key="3">
    <source>
        <dbReference type="Proteomes" id="UP000000702"/>
    </source>
</evidence>
<keyword evidence="3" id="KW-1185">Reference proteome</keyword>
<dbReference type="InterPro" id="IPR036291">
    <property type="entry name" value="NAD(P)-bd_dom_sf"/>
</dbReference>
<organism evidence="2 3">
    <name type="scientific">Trypanosoma congolense (strain IL3000)</name>
    <dbReference type="NCBI Taxonomy" id="1068625"/>
    <lineage>
        <taxon>Eukaryota</taxon>
        <taxon>Discoba</taxon>
        <taxon>Euglenozoa</taxon>
        <taxon>Kinetoplastea</taxon>
        <taxon>Metakinetoplastina</taxon>
        <taxon>Trypanosomatida</taxon>
        <taxon>Trypanosomatidae</taxon>
        <taxon>Trypanosoma</taxon>
        <taxon>Nannomonas</taxon>
    </lineage>
</organism>
<dbReference type="SUPFAM" id="SSF51735">
    <property type="entry name" value="NAD(P)-binding Rossmann-fold domains"/>
    <property type="match status" value="1"/>
</dbReference>
<dbReference type="OMA" id="LFAREWA"/>
<accession>F9W8I7</accession>
<feature type="signal peptide" evidence="1">
    <location>
        <begin position="1"/>
        <end position="18"/>
    </location>
</feature>
<proteinExistence type="predicted"/>